<evidence type="ECO:0000256" key="1">
    <source>
        <dbReference type="ARBA" id="ARBA00008655"/>
    </source>
</evidence>
<keyword evidence="5" id="KW-1133">Transmembrane helix</keyword>
<dbReference type="GO" id="GO:0005783">
    <property type="term" value="C:endoplasmic reticulum"/>
    <property type="evidence" value="ECO:0007669"/>
    <property type="project" value="TreeGrafter"/>
</dbReference>
<dbReference type="Pfam" id="PF01553">
    <property type="entry name" value="Acyltransferase"/>
    <property type="match status" value="1"/>
</dbReference>
<evidence type="ECO:0000256" key="3">
    <source>
        <dbReference type="ARBA" id="ARBA00023315"/>
    </source>
</evidence>
<dbReference type="PANTHER" id="PTHR10983">
    <property type="entry name" value="1-ACYLGLYCEROL-3-PHOSPHATE ACYLTRANSFERASE-RELATED"/>
    <property type="match status" value="1"/>
</dbReference>
<dbReference type="GO" id="GO:0016746">
    <property type="term" value="F:acyltransferase activity"/>
    <property type="evidence" value="ECO:0007669"/>
    <property type="project" value="UniProtKB-KW"/>
</dbReference>
<dbReference type="CDD" id="cd07990">
    <property type="entry name" value="LPLAT_LCLAT1-like"/>
    <property type="match status" value="1"/>
</dbReference>
<dbReference type="Pfam" id="PF16076">
    <property type="entry name" value="Acyltransf_C"/>
    <property type="match status" value="1"/>
</dbReference>
<keyword evidence="2" id="KW-0808">Transferase</keyword>
<dbReference type="InterPro" id="IPR002123">
    <property type="entry name" value="Plipid/glycerol_acylTrfase"/>
</dbReference>
<dbReference type="GO" id="GO:0036149">
    <property type="term" value="P:phosphatidylinositol acyl-chain remodeling"/>
    <property type="evidence" value="ECO:0007669"/>
    <property type="project" value="TreeGrafter"/>
</dbReference>
<dbReference type="OMA" id="RMVMIAN"/>
<evidence type="ECO:0000259" key="6">
    <source>
        <dbReference type="SMART" id="SM00563"/>
    </source>
</evidence>
<dbReference type="KEGG" id="cim:CIMG_06229"/>
<reference evidence="8" key="2">
    <citation type="journal article" date="2010" name="Genome Res.">
        <title>Population genomic sequencing of Coccidioides fungi reveals recent hybridization and transposon control.</title>
        <authorList>
            <person name="Neafsey D.E."/>
            <person name="Barker B.M."/>
            <person name="Sharpton T.J."/>
            <person name="Stajich J.E."/>
            <person name="Park D.J."/>
            <person name="Whiston E."/>
            <person name="Hung C.-Y."/>
            <person name="McMahan C."/>
            <person name="White J."/>
            <person name="Sykes S."/>
            <person name="Heiman D."/>
            <person name="Young S."/>
            <person name="Zeng Q."/>
            <person name="Abouelleil A."/>
            <person name="Aftuck L."/>
            <person name="Bessette D."/>
            <person name="Brown A."/>
            <person name="FitzGerald M."/>
            <person name="Lui A."/>
            <person name="Macdonald J.P."/>
            <person name="Priest M."/>
            <person name="Orbach M.J."/>
            <person name="Galgiani J.N."/>
            <person name="Kirkland T.N."/>
            <person name="Cole G.T."/>
            <person name="Birren B.W."/>
            <person name="Henn M.R."/>
            <person name="Taylor J.W."/>
            <person name="Rounsley S.D."/>
        </authorList>
    </citation>
    <scope>GENOME REANNOTATION</scope>
    <source>
        <strain evidence="8">RS</strain>
    </source>
</reference>
<dbReference type="FunCoup" id="A0A0E1S1S4">
    <property type="interactions" value="327"/>
</dbReference>
<feature type="domain" description="Phospholipid/glycerol acyltransferase" evidence="6">
    <location>
        <begin position="135"/>
        <end position="267"/>
    </location>
</feature>
<evidence type="ECO:0000256" key="5">
    <source>
        <dbReference type="SAM" id="Phobius"/>
    </source>
</evidence>
<dbReference type="VEuPathDB" id="FungiDB:CIMG_06229"/>
<feature type="region of interest" description="Disordered" evidence="4">
    <location>
        <begin position="362"/>
        <end position="381"/>
    </location>
</feature>
<dbReference type="SMART" id="SM00563">
    <property type="entry name" value="PlsC"/>
    <property type="match status" value="1"/>
</dbReference>
<dbReference type="STRING" id="246410.A0A0E1S1S4"/>
<dbReference type="InParanoid" id="A0A0E1S1S4"/>
<protein>
    <submittedName>
        <fullName evidence="7">Acyltransferase</fullName>
    </submittedName>
</protein>
<feature type="transmembrane region" description="Helical" evidence="5">
    <location>
        <begin position="173"/>
        <end position="194"/>
    </location>
</feature>
<dbReference type="OrthoDB" id="189226at2759"/>
<reference evidence="8" key="1">
    <citation type="journal article" date="2009" name="Genome Res.">
        <title>Comparative genomic analyses of the human fungal pathogens Coccidioides and their relatives.</title>
        <authorList>
            <person name="Sharpton T.J."/>
            <person name="Stajich J.E."/>
            <person name="Rounsley S.D."/>
            <person name="Gardner M.J."/>
            <person name="Wortman J.R."/>
            <person name="Jordar V.S."/>
            <person name="Maiti R."/>
            <person name="Kodira C.D."/>
            <person name="Neafsey D.E."/>
            <person name="Zeng Q."/>
            <person name="Hung C.-Y."/>
            <person name="McMahan C."/>
            <person name="Muszewska A."/>
            <person name="Grynberg M."/>
            <person name="Mandel M.A."/>
            <person name="Kellner E.M."/>
            <person name="Barker B.M."/>
            <person name="Galgiani J.N."/>
            <person name="Orbach M.J."/>
            <person name="Kirkland T.N."/>
            <person name="Cole G.T."/>
            <person name="Henn M.R."/>
            <person name="Birren B.W."/>
            <person name="Taylor J.W."/>
        </authorList>
    </citation>
    <scope>NUCLEOTIDE SEQUENCE [LARGE SCALE GENOMIC DNA]</scope>
    <source>
        <strain evidence="8">RS</strain>
    </source>
</reference>
<dbReference type="InterPro" id="IPR032098">
    <property type="entry name" value="Acyltransf_C"/>
</dbReference>
<proteinExistence type="inferred from homology"/>
<keyword evidence="5" id="KW-0472">Membrane</keyword>
<dbReference type="Proteomes" id="UP000001261">
    <property type="component" value="Unassembled WGS sequence"/>
</dbReference>
<feature type="region of interest" description="Disordered" evidence="4">
    <location>
        <begin position="1"/>
        <end position="29"/>
    </location>
</feature>
<organism evidence="7 8">
    <name type="scientific">Coccidioides immitis (strain RS)</name>
    <name type="common">Valley fever fungus</name>
    <dbReference type="NCBI Taxonomy" id="246410"/>
    <lineage>
        <taxon>Eukaryota</taxon>
        <taxon>Fungi</taxon>
        <taxon>Dikarya</taxon>
        <taxon>Ascomycota</taxon>
        <taxon>Pezizomycotina</taxon>
        <taxon>Eurotiomycetes</taxon>
        <taxon>Eurotiomycetidae</taxon>
        <taxon>Onygenales</taxon>
        <taxon>Onygenaceae</taxon>
        <taxon>Coccidioides</taxon>
    </lineage>
</organism>
<dbReference type="EMBL" id="GG704912">
    <property type="protein sequence ID" value="EAS30750.1"/>
    <property type="molecule type" value="Genomic_DNA"/>
</dbReference>
<sequence length="422" mass="48973">MSSNGPVQRKPPAPELASDSTSYRGDTGRHKYARPEGNYGLFLQIVRSLLIVTWFNCCCISIVATQAIGLPLYLVNKRWFYSYMAMTKRFFGITITALTQWSSPTPVRISGDSSMQGQFSLRNDGTVVTKFPERLVLIANHQVYTDWLYLWWVSYTSNMHGYIYIILKESLKYIPFIGQGMMLYGFIFMARKWIEDKPRLQHRLQKLKTSHGKSPDGLPVFDPMWLLIYPEGTNLSRNTKRRSDAYCEKQGIAPRKHTLLPRSTGLFFCLQKLRGTVDYVYDCTVGYEGPPKGSYAESYFTLRSTYLRGRPPKAVNFYWRRFAILDIPLNDQKEFEDWIYKRWGEKDQLLERFAETGRFPPFEPETTSSTGFKEERNQATGSANDGYIESEIRLRHWSEAGRVFTILITLGLVLKFLPQIWN</sequence>
<keyword evidence="3 7" id="KW-0012">Acyltransferase</keyword>
<dbReference type="AlphaFoldDB" id="A0A0E1S1S4"/>
<evidence type="ECO:0000313" key="7">
    <source>
        <dbReference type="EMBL" id="EAS30750.1"/>
    </source>
</evidence>
<evidence type="ECO:0000256" key="2">
    <source>
        <dbReference type="ARBA" id="ARBA00022679"/>
    </source>
</evidence>
<dbReference type="PANTHER" id="PTHR10983:SF16">
    <property type="entry name" value="LYSOCARDIOLIPIN ACYLTRANSFERASE 1"/>
    <property type="match status" value="1"/>
</dbReference>
<keyword evidence="5" id="KW-0812">Transmembrane</keyword>
<feature type="transmembrane region" description="Helical" evidence="5">
    <location>
        <begin position="51"/>
        <end position="75"/>
    </location>
</feature>
<keyword evidence="8" id="KW-1185">Reference proteome</keyword>
<comment type="similarity">
    <text evidence="1">Belongs to the 1-acyl-sn-glycerol-3-phosphate acyltransferase family.</text>
</comment>
<gene>
    <name evidence="7" type="ORF">CIMG_06229</name>
</gene>
<evidence type="ECO:0000313" key="8">
    <source>
        <dbReference type="Proteomes" id="UP000001261"/>
    </source>
</evidence>
<dbReference type="RefSeq" id="XP_001242333.1">
    <property type="nucleotide sequence ID" value="XM_001242332.2"/>
</dbReference>
<accession>A0A0E1S1S4</accession>
<dbReference type="SUPFAM" id="SSF69593">
    <property type="entry name" value="Glycerol-3-phosphate (1)-acyltransferase"/>
    <property type="match status" value="1"/>
</dbReference>
<evidence type="ECO:0000256" key="4">
    <source>
        <dbReference type="SAM" id="MobiDB-lite"/>
    </source>
</evidence>
<feature type="transmembrane region" description="Helical" evidence="5">
    <location>
        <begin position="147"/>
        <end position="167"/>
    </location>
</feature>
<name>A0A0E1S1S4_COCIM</name>
<dbReference type="GeneID" id="4562112"/>